<gene>
    <name evidence="7" type="ORF">QF206_12010</name>
</gene>
<evidence type="ECO:0000259" key="6">
    <source>
        <dbReference type="Pfam" id="PF13476"/>
    </source>
</evidence>
<feature type="coiled-coil region" evidence="4">
    <location>
        <begin position="458"/>
        <end position="523"/>
    </location>
</feature>
<accession>A0AAW6TBL4</accession>
<proteinExistence type="inferred from homology"/>
<dbReference type="GO" id="GO:0006302">
    <property type="term" value="P:double-strand break repair"/>
    <property type="evidence" value="ECO:0007669"/>
    <property type="project" value="InterPro"/>
</dbReference>
<feature type="coiled-coil region" evidence="4">
    <location>
        <begin position="669"/>
        <end position="696"/>
    </location>
</feature>
<dbReference type="Gene3D" id="3.40.50.300">
    <property type="entry name" value="P-loop containing nucleotide triphosphate hydrolases"/>
    <property type="match status" value="2"/>
</dbReference>
<dbReference type="Proteomes" id="UP001321506">
    <property type="component" value="Unassembled WGS sequence"/>
</dbReference>
<evidence type="ECO:0000256" key="2">
    <source>
        <dbReference type="ARBA" id="ARBA00011322"/>
    </source>
</evidence>
<feature type="domain" description="Rad50/SbcC-type AAA" evidence="6">
    <location>
        <begin position="5"/>
        <end position="222"/>
    </location>
</feature>
<evidence type="ECO:0000256" key="4">
    <source>
        <dbReference type="SAM" id="Coils"/>
    </source>
</evidence>
<dbReference type="InterPro" id="IPR038729">
    <property type="entry name" value="Rad50/SbcC_AAA"/>
</dbReference>
<comment type="caution">
    <text evidence="7">The sequence shown here is derived from an EMBL/GenBank/DDBJ whole genome shotgun (WGS) entry which is preliminary data.</text>
</comment>
<name>A0AAW6TBL4_9MICO</name>
<protein>
    <recommendedName>
        <fullName evidence="3">Nuclease SbcCD subunit C</fullName>
    </recommendedName>
</protein>
<dbReference type="Pfam" id="PF13476">
    <property type="entry name" value="AAA_23"/>
    <property type="match status" value="1"/>
</dbReference>
<evidence type="ECO:0000313" key="7">
    <source>
        <dbReference type="EMBL" id="MDI2099688.1"/>
    </source>
</evidence>
<comment type="subunit">
    <text evidence="2">Heterodimer of SbcC and SbcD.</text>
</comment>
<evidence type="ECO:0000256" key="3">
    <source>
        <dbReference type="ARBA" id="ARBA00013368"/>
    </source>
</evidence>
<dbReference type="PANTHER" id="PTHR32114:SF2">
    <property type="entry name" value="ABC TRANSPORTER ABCH.3"/>
    <property type="match status" value="1"/>
</dbReference>
<dbReference type="GO" id="GO:0016887">
    <property type="term" value="F:ATP hydrolysis activity"/>
    <property type="evidence" value="ECO:0007669"/>
    <property type="project" value="InterPro"/>
</dbReference>
<organism evidence="7 8">
    <name type="scientific">Ruicaihuangia caeni</name>
    <dbReference type="NCBI Taxonomy" id="3042517"/>
    <lineage>
        <taxon>Bacteria</taxon>
        <taxon>Bacillati</taxon>
        <taxon>Actinomycetota</taxon>
        <taxon>Actinomycetes</taxon>
        <taxon>Micrococcales</taxon>
        <taxon>Microbacteriaceae</taxon>
        <taxon>Ruicaihuangia</taxon>
    </lineage>
</organism>
<keyword evidence="8" id="KW-1185">Reference proteome</keyword>
<reference evidence="7 8" key="1">
    <citation type="submission" date="2023-04" db="EMBL/GenBank/DDBJ databases">
        <title>Klugiella caeni sp. nov. isolated from the sludge of biochemical tank.</title>
        <authorList>
            <person name="Geng K."/>
        </authorList>
    </citation>
    <scope>NUCLEOTIDE SEQUENCE [LARGE SCALE GENOMIC DNA]</scope>
    <source>
        <strain evidence="7 8">YN-L-19</strain>
    </source>
</reference>
<evidence type="ECO:0000313" key="8">
    <source>
        <dbReference type="Proteomes" id="UP001321506"/>
    </source>
</evidence>
<dbReference type="PANTHER" id="PTHR32114">
    <property type="entry name" value="ABC TRANSPORTER ABCH.3"/>
    <property type="match status" value="1"/>
</dbReference>
<dbReference type="SUPFAM" id="SSF52540">
    <property type="entry name" value="P-loop containing nucleoside triphosphate hydrolases"/>
    <property type="match status" value="1"/>
</dbReference>
<feature type="coiled-coil region" evidence="4">
    <location>
        <begin position="326"/>
        <end position="365"/>
    </location>
</feature>
<dbReference type="EMBL" id="JASATX010000007">
    <property type="protein sequence ID" value="MDI2099688.1"/>
    <property type="molecule type" value="Genomic_DNA"/>
</dbReference>
<sequence length="1093" mass="117540">MKIERLRLAGFGPYKTEQVVDFSHFADDGIFLISGKTGAGKSSLLDAICFALYDGVPRYEGTKPRLRSDHCAADDHTIVELEFTIHGDRYRVTRSPEYERPRKRGGGTTTQAATATLEQLRDGVWTGIAAKPRDVGIRLSELIGLSREQFLQVILLAQNRFQEFLLAKSSDRLALLRTLFGTRRFQQLEAELQSLRAAAKAAVDESESSVEHRREELAALLERAGWVEERSADAGSGATCEDADSGPAEVLEASVARVQAPEADGERADGETADGETVDLEAADVATLWFTMAIEWFEERAAEAAAALARHSVAVEEAERHRDAELTLAERQLRRAAAESALLKLEALADRTDESRALVERAERAAGVWPTLIAHADAASGWAAAGDGAAEALRGLGDVVEELLRALQRPEAAATAAAVLSGDHDALAPFLDLIIADKGALESAAADERRLPELAEAAAAAELRRELLDQELEQLEERARSLPARIDVIRHQLHAHQLLAAEIDNALADLERLGETREAARAVQRLEPELASAVEQELSASRRHGEAAQRLTALREARYRGYAAELAAQLESGAPCVVCGSNEHPAPAAPSDDAVSQHDIDQATEQLDRERAALDETAVVVHASREALAAARARLGRFLDLADPLASVDEAIASAEQRAKASRLAAQMVTTQSTALDSLLNELAQAQERAADAREHRTAAVAAEEAALRSHDDMAAAIESRRGDHASIAERMHALVSGADAVKRVRDAAATLAERKTVLDRAARALQEGLQAHGFAEADEVREARLEPSELEKTRARIKAHDDEVVRHRATLDDPQLRDLPTEPADPARAESSLAVARAARDGAVAAQSARAEQLTQARRLTDEALEALERTRVARERYEGILQLANTVKGDEPNTRKMSLEAYVLAAELEAIVDAANSRLRVMTDARYSLVHDDEVQYRRAASGLGLAILDQHTGVARATHSLSGGETFLASLALALGLAEVVTSRAGGITLDTLFIDEGFGSLDAATLETAMSTLHGLRAGGRTIGLISHVEAMREQIPATLRINVTPHGWSVLDQPDAVPPVYDPGATGRHSATGRPSGEPPGQPEADAA</sequence>
<dbReference type="AlphaFoldDB" id="A0AAW6TBL4"/>
<comment type="similarity">
    <text evidence="1">Belongs to the SMC family. SbcC subfamily.</text>
</comment>
<dbReference type="InterPro" id="IPR027417">
    <property type="entry name" value="P-loop_NTPase"/>
</dbReference>
<feature type="region of interest" description="Disordered" evidence="5">
    <location>
        <begin position="1059"/>
        <end position="1093"/>
    </location>
</feature>
<dbReference type="RefSeq" id="WP_281489483.1">
    <property type="nucleotide sequence ID" value="NZ_JASATX010000007.1"/>
</dbReference>
<keyword evidence="4" id="KW-0175">Coiled coil</keyword>
<evidence type="ECO:0000256" key="5">
    <source>
        <dbReference type="SAM" id="MobiDB-lite"/>
    </source>
</evidence>
<dbReference type="Pfam" id="PF13558">
    <property type="entry name" value="SbcC_Walker_B"/>
    <property type="match status" value="1"/>
</dbReference>
<evidence type="ECO:0000256" key="1">
    <source>
        <dbReference type="ARBA" id="ARBA00006930"/>
    </source>
</evidence>